<keyword evidence="2" id="KW-1185">Reference proteome</keyword>
<organism evidence="1 2">
    <name type="scientific">Terfezia boudieri ATCC MYA-4762</name>
    <dbReference type="NCBI Taxonomy" id="1051890"/>
    <lineage>
        <taxon>Eukaryota</taxon>
        <taxon>Fungi</taxon>
        <taxon>Dikarya</taxon>
        <taxon>Ascomycota</taxon>
        <taxon>Pezizomycotina</taxon>
        <taxon>Pezizomycetes</taxon>
        <taxon>Pezizales</taxon>
        <taxon>Pezizaceae</taxon>
        <taxon>Terfezia</taxon>
    </lineage>
</organism>
<dbReference type="AlphaFoldDB" id="A0A3N4M7E0"/>
<proteinExistence type="predicted"/>
<evidence type="ECO:0000313" key="1">
    <source>
        <dbReference type="EMBL" id="RPB29638.1"/>
    </source>
</evidence>
<gene>
    <name evidence="1" type="ORF">L211DRAFT_31339</name>
</gene>
<dbReference type="Proteomes" id="UP000267821">
    <property type="component" value="Unassembled WGS sequence"/>
</dbReference>
<dbReference type="EMBL" id="ML121527">
    <property type="protein sequence ID" value="RPB29638.1"/>
    <property type="molecule type" value="Genomic_DNA"/>
</dbReference>
<evidence type="ECO:0000313" key="2">
    <source>
        <dbReference type="Proteomes" id="UP000267821"/>
    </source>
</evidence>
<reference evidence="1 2" key="1">
    <citation type="journal article" date="2018" name="Nat. Ecol. Evol.">
        <title>Pezizomycetes genomes reveal the molecular basis of ectomycorrhizal truffle lifestyle.</title>
        <authorList>
            <person name="Murat C."/>
            <person name="Payen T."/>
            <person name="Noel B."/>
            <person name="Kuo A."/>
            <person name="Morin E."/>
            <person name="Chen J."/>
            <person name="Kohler A."/>
            <person name="Krizsan K."/>
            <person name="Balestrini R."/>
            <person name="Da Silva C."/>
            <person name="Montanini B."/>
            <person name="Hainaut M."/>
            <person name="Levati E."/>
            <person name="Barry K.W."/>
            <person name="Belfiori B."/>
            <person name="Cichocki N."/>
            <person name="Clum A."/>
            <person name="Dockter R.B."/>
            <person name="Fauchery L."/>
            <person name="Guy J."/>
            <person name="Iotti M."/>
            <person name="Le Tacon F."/>
            <person name="Lindquist E.A."/>
            <person name="Lipzen A."/>
            <person name="Malagnac F."/>
            <person name="Mello A."/>
            <person name="Molinier V."/>
            <person name="Miyauchi S."/>
            <person name="Poulain J."/>
            <person name="Riccioni C."/>
            <person name="Rubini A."/>
            <person name="Sitrit Y."/>
            <person name="Splivallo R."/>
            <person name="Traeger S."/>
            <person name="Wang M."/>
            <person name="Zifcakova L."/>
            <person name="Wipf D."/>
            <person name="Zambonelli A."/>
            <person name="Paolocci F."/>
            <person name="Nowrousian M."/>
            <person name="Ottonello S."/>
            <person name="Baldrian P."/>
            <person name="Spatafora J.W."/>
            <person name="Henrissat B."/>
            <person name="Nagy L.G."/>
            <person name="Aury J.M."/>
            <person name="Wincker P."/>
            <person name="Grigoriev I.V."/>
            <person name="Bonfante P."/>
            <person name="Martin F.M."/>
        </authorList>
    </citation>
    <scope>NUCLEOTIDE SEQUENCE [LARGE SCALE GENOMIC DNA]</scope>
    <source>
        <strain evidence="1 2">ATCC MYA-4762</strain>
    </source>
</reference>
<name>A0A3N4M7E0_9PEZI</name>
<dbReference type="OrthoDB" id="2797670at2759"/>
<sequence length="92" mass="10203">MEQWIGQVSALASQVSNVGVDVLDNRIAHRILNSLGQQFMNLKPSLSARSGVLFSQQLLAAENDYLEAMAYSEYSATSIGSWSWNSQHGWIE</sequence>
<dbReference type="InParanoid" id="A0A3N4M7E0"/>
<protein>
    <submittedName>
        <fullName evidence="1">Uncharacterized protein</fullName>
    </submittedName>
</protein>
<accession>A0A3N4M7E0</accession>